<dbReference type="AlphaFoldDB" id="A0A7S2JWJ8"/>
<comment type="caution">
    <text evidence="11">Lacks conserved residue(s) required for the propagation of feature annotation.</text>
</comment>
<keyword evidence="9 11" id="KW-1133">Transmembrane helix</keyword>
<evidence type="ECO:0000256" key="7">
    <source>
        <dbReference type="ARBA" id="ARBA00022801"/>
    </source>
</evidence>
<accession>A0A7S2JWJ8</accession>
<evidence type="ECO:0000256" key="2">
    <source>
        <dbReference type="ARBA" id="ARBA00004141"/>
    </source>
</evidence>
<comment type="function">
    <text evidence="11">Serine protease involved in intramembrane proteolysis.</text>
</comment>
<keyword evidence="10 11" id="KW-0472">Membrane</keyword>
<reference evidence="13" key="1">
    <citation type="submission" date="2021-01" db="EMBL/GenBank/DDBJ databases">
        <authorList>
            <person name="Corre E."/>
            <person name="Pelletier E."/>
            <person name="Niang G."/>
            <person name="Scheremetjew M."/>
            <person name="Finn R."/>
            <person name="Kale V."/>
            <person name="Holt S."/>
            <person name="Cochrane G."/>
            <person name="Meng A."/>
            <person name="Brown T."/>
            <person name="Cohen L."/>
        </authorList>
    </citation>
    <scope>NUCLEOTIDE SEQUENCE</scope>
    <source>
        <strain evidence="13">B650</strain>
    </source>
</reference>
<protein>
    <recommendedName>
        <fullName evidence="4">rhomboid protease</fullName>
        <ecNumber evidence="4">3.4.21.105</ecNumber>
    </recommendedName>
</protein>
<evidence type="ECO:0000256" key="5">
    <source>
        <dbReference type="ARBA" id="ARBA00022670"/>
    </source>
</evidence>
<feature type="transmembrane region" description="Helical" evidence="11">
    <location>
        <begin position="35"/>
        <end position="56"/>
    </location>
</feature>
<feature type="transmembrane region" description="Helical" evidence="11">
    <location>
        <begin position="151"/>
        <end position="169"/>
    </location>
</feature>
<evidence type="ECO:0000256" key="4">
    <source>
        <dbReference type="ARBA" id="ARBA00013039"/>
    </source>
</evidence>
<evidence type="ECO:0000313" key="13">
    <source>
        <dbReference type="EMBL" id="CAD9559674.1"/>
    </source>
</evidence>
<dbReference type="InterPro" id="IPR002610">
    <property type="entry name" value="Peptidase_S54_rhomboid-like"/>
</dbReference>
<feature type="transmembrane region" description="Helical" evidence="11">
    <location>
        <begin position="102"/>
        <end position="119"/>
    </location>
</feature>
<dbReference type="GO" id="GO:0006508">
    <property type="term" value="P:proteolysis"/>
    <property type="evidence" value="ECO:0007669"/>
    <property type="project" value="UniProtKB-KW"/>
</dbReference>
<feature type="transmembrane region" description="Helical" evidence="11">
    <location>
        <begin position="125"/>
        <end position="144"/>
    </location>
</feature>
<gene>
    <name evidence="13" type="ORF">LDAN0321_LOCUS2181</name>
</gene>
<dbReference type="PANTHER" id="PTHR22936">
    <property type="entry name" value="RHOMBOID-RELATED"/>
    <property type="match status" value="1"/>
</dbReference>
<dbReference type="EMBL" id="HBGY01003484">
    <property type="protein sequence ID" value="CAD9559674.1"/>
    <property type="molecule type" value="Transcribed_RNA"/>
</dbReference>
<dbReference type="EC" id="3.4.21.105" evidence="4"/>
<comment type="catalytic activity">
    <reaction evidence="1 11">
        <text>Cleaves type-1 transmembrane domains using a catalytic dyad composed of serine and histidine that are contributed by different transmembrane domains.</text>
        <dbReference type="EC" id="3.4.21.105"/>
    </reaction>
</comment>
<feature type="transmembrane region" description="Helical" evidence="11">
    <location>
        <begin position="6"/>
        <end position="28"/>
    </location>
</feature>
<feature type="domain" description="Peptidase S54 rhomboid" evidence="12">
    <location>
        <begin position="2"/>
        <end position="142"/>
    </location>
</feature>
<proteinExistence type="inferred from homology"/>
<dbReference type="InterPro" id="IPR022764">
    <property type="entry name" value="Peptidase_S54_rhomboid_dom"/>
</dbReference>
<dbReference type="GO" id="GO:0004252">
    <property type="term" value="F:serine-type endopeptidase activity"/>
    <property type="evidence" value="ECO:0007669"/>
    <property type="project" value="InterPro"/>
</dbReference>
<keyword evidence="5 11" id="KW-0645">Protease</keyword>
<evidence type="ECO:0000256" key="9">
    <source>
        <dbReference type="ARBA" id="ARBA00022989"/>
    </source>
</evidence>
<keyword evidence="7 11" id="KW-0378">Hydrolase</keyword>
<comment type="subcellular location">
    <subcellularLocation>
        <location evidence="2 11">Membrane</location>
        <topology evidence="2 11">Multi-pass membrane protein</topology>
    </subcellularLocation>
</comment>
<evidence type="ECO:0000256" key="8">
    <source>
        <dbReference type="ARBA" id="ARBA00022825"/>
    </source>
</evidence>
<evidence type="ECO:0000256" key="1">
    <source>
        <dbReference type="ARBA" id="ARBA00000156"/>
    </source>
</evidence>
<keyword evidence="6 11" id="KW-0812">Transmembrane</keyword>
<sequence length="217" mass="24307">MLSPIMLHAGVIHLLGNVAVQMETGAFFEREWGSLVWLIIYLTSAIGSSVLSMIFMPQSVSVGSSGSVMGLFGAKLAEVACKYCEKLKTPDQYVAHKVRMEMCGGVFCSVVIVMLFSFIPFVDWAAHLGGLIAGFVVGMVLFALQLRSKLFMFFWGMFGILSCVIFYSTSLEYMYNQVEPVEELSDVCEYYRQYFEDYECNCQLERHNDSGDNQSGD</sequence>
<dbReference type="InterPro" id="IPR035952">
    <property type="entry name" value="Rhomboid-like_sf"/>
</dbReference>
<keyword evidence="8 11" id="KW-0720">Serine protease</keyword>
<dbReference type="Pfam" id="PF01694">
    <property type="entry name" value="Rhomboid"/>
    <property type="match status" value="1"/>
</dbReference>
<evidence type="ECO:0000256" key="10">
    <source>
        <dbReference type="ARBA" id="ARBA00023136"/>
    </source>
</evidence>
<dbReference type="PANTHER" id="PTHR22936:SF69">
    <property type="entry name" value="RHOMBOID-LIKE PROTEIN"/>
    <property type="match status" value="1"/>
</dbReference>
<dbReference type="Gene3D" id="1.20.1540.10">
    <property type="entry name" value="Rhomboid-like"/>
    <property type="match status" value="1"/>
</dbReference>
<evidence type="ECO:0000259" key="12">
    <source>
        <dbReference type="Pfam" id="PF01694"/>
    </source>
</evidence>
<name>A0A7S2JWJ8_9STRA</name>
<organism evidence="13">
    <name type="scientific">Leptocylindrus danicus</name>
    <dbReference type="NCBI Taxonomy" id="163516"/>
    <lineage>
        <taxon>Eukaryota</taxon>
        <taxon>Sar</taxon>
        <taxon>Stramenopiles</taxon>
        <taxon>Ochrophyta</taxon>
        <taxon>Bacillariophyta</taxon>
        <taxon>Coscinodiscophyceae</taxon>
        <taxon>Chaetocerotophycidae</taxon>
        <taxon>Leptocylindrales</taxon>
        <taxon>Leptocylindraceae</taxon>
        <taxon>Leptocylindrus</taxon>
    </lineage>
</organism>
<evidence type="ECO:0000256" key="3">
    <source>
        <dbReference type="ARBA" id="ARBA00009045"/>
    </source>
</evidence>
<dbReference type="SUPFAM" id="SSF144091">
    <property type="entry name" value="Rhomboid-like"/>
    <property type="match status" value="1"/>
</dbReference>
<evidence type="ECO:0000256" key="11">
    <source>
        <dbReference type="RuleBase" id="RU362115"/>
    </source>
</evidence>
<dbReference type="GO" id="GO:0016020">
    <property type="term" value="C:membrane"/>
    <property type="evidence" value="ECO:0007669"/>
    <property type="project" value="UniProtKB-SubCell"/>
</dbReference>
<evidence type="ECO:0000256" key="6">
    <source>
        <dbReference type="ARBA" id="ARBA00022692"/>
    </source>
</evidence>
<comment type="similarity">
    <text evidence="3 11">Belongs to the peptidase S54 family.</text>
</comment>